<protein>
    <submittedName>
        <fullName evidence="7">Putative cytochrome c</fullName>
    </submittedName>
</protein>
<dbReference type="GO" id="GO:0020037">
    <property type="term" value="F:heme binding"/>
    <property type="evidence" value="ECO:0007669"/>
    <property type="project" value="InterPro"/>
</dbReference>
<feature type="compositionally biased region" description="Basic and acidic residues" evidence="5">
    <location>
        <begin position="164"/>
        <end position="179"/>
    </location>
</feature>
<dbReference type="STRING" id="320771.Cflav_PD3494"/>
<accession>B9XI31</accession>
<feature type="region of interest" description="Disordered" evidence="5">
    <location>
        <begin position="164"/>
        <end position="190"/>
    </location>
</feature>
<name>B9XI31_PEDPL</name>
<gene>
    <name evidence="7" type="ORF">Cflav_PD3494</name>
</gene>
<reference evidence="7 8" key="1">
    <citation type="journal article" date="2011" name="J. Bacteriol.">
        <title>Genome sequence of 'Pedosphaera parvula' Ellin514, an aerobic Verrucomicrobial isolate from pasture soil.</title>
        <authorList>
            <person name="Kant R."/>
            <person name="van Passel M.W."/>
            <person name="Sangwan P."/>
            <person name="Palva A."/>
            <person name="Lucas S."/>
            <person name="Copeland A."/>
            <person name="Lapidus A."/>
            <person name="Glavina Del Rio T."/>
            <person name="Dalin E."/>
            <person name="Tice H."/>
            <person name="Bruce D."/>
            <person name="Goodwin L."/>
            <person name="Pitluck S."/>
            <person name="Chertkov O."/>
            <person name="Larimer F.W."/>
            <person name="Land M.L."/>
            <person name="Hauser L."/>
            <person name="Brettin T.S."/>
            <person name="Detter J.C."/>
            <person name="Han S."/>
            <person name="de Vos W.M."/>
            <person name="Janssen P.H."/>
            <person name="Smidt H."/>
        </authorList>
    </citation>
    <scope>NUCLEOTIDE SEQUENCE [LARGE SCALE GENOMIC DNA]</scope>
    <source>
        <strain evidence="7 8">Ellin514</strain>
    </source>
</reference>
<keyword evidence="8" id="KW-1185">Reference proteome</keyword>
<dbReference type="AlphaFoldDB" id="B9XI31"/>
<keyword evidence="3 4" id="KW-0408">Iron</keyword>
<dbReference type="PROSITE" id="PS51007">
    <property type="entry name" value="CYTC"/>
    <property type="match status" value="1"/>
</dbReference>
<evidence type="ECO:0000256" key="4">
    <source>
        <dbReference type="PROSITE-ProRule" id="PRU00433"/>
    </source>
</evidence>
<dbReference type="EMBL" id="ABOX02000016">
    <property type="protein sequence ID" value="EEF60524.1"/>
    <property type="molecule type" value="Genomic_DNA"/>
</dbReference>
<evidence type="ECO:0000313" key="8">
    <source>
        <dbReference type="Proteomes" id="UP000003688"/>
    </source>
</evidence>
<evidence type="ECO:0000256" key="3">
    <source>
        <dbReference type="ARBA" id="ARBA00023004"/>
    </source>
</evidence>
<keyword evidence="2 4" id="KW-0479">Metal-binding</keyword>
<dbReference type="OrthoDB" id="9773456at2"/>
<evidence type="ECO:0000256" key="5">
    <source>
        <dbReference type="SAM" id="MobiDB-lite"/>
    </source>
</evidence>
<evidence type="ECO:0000256" key="2">
    <source>
        <dbReference type="ARBA" id="ARBA00022723"/>
    </source>
</evidence>
<dbReference type="GO" id="GO:0009055">
    <property type="term" value="F:electron transfer activity"/>
    <property type="evidence" value="ECO:0007669"/>
    <property type="project" value="InterPro"/>
</dbReference>
<dbReference type="SUPFAM" id="SSF46626">
    <property type="entry name" value="Cytochrome c"/>
    <property type="match status" value="1"/>
</dbReference>
<dbReference type="Proteomes" id="UP000003688">
    <property type="component" value="Unassembled WGS sequence"/>
</dbReference>
<sequence length="190" mass="20903" precursor="true">MMRNRREFLIGFVCGLAAVFLIGLVLIVTGAFDFSASSKPGVIENKLAPYAFERSMVRRAPKQNNPFTNEPSALAVGMAHYKENCIICHGAPGSEPVELAMGLNPSAPSLQEPDIQQISDGQMFWIIKNGVRWSGMPAFGMTHNDTEIWKIVSFVRHLPQLTPEEKGNLNREPEHDHHQGGSGAHPESSP</sequence>
<keyword evidence="1 4" id="KW-0349">Heme</keyword>
<dbReference type="Gene3D" id="1.10.760.10">
    <property type="entry name" value="Cytochrome c-like domain"/>
    <property type="match status" value="1"/>
</dbReference>
<evidence type="ECO:0000256" key="1">
    <source>
        <dbReference type="ARBA" id="ARBA00022617"/>
    </source>
</evidence>
<organism evidence="7 8">
    <name type="scientific">Pedosphaera parvula (strain Ellin514)</name>
    <dbReference type="NCBI Taxonomy" id="320771"/>
    <lineage>
        <taxon>Bacteria</taxon>
        <taxon>Pseudomonadati</taxon>
        <taxon>Verrucomicrobiota</taxon>
        <taxon>Pedosphaerae</taxon>
        <taxon>Pedosphaerales</taxon>
        <taxon>Pedosphaeraceae</taxon>
        <taxon>Pedosphaera</taxon>
    </lineage>
</organism>
<dbReference type="InterPro" id="IPR036909">
    <property type="entry name" value="Cyt_c-like_dom_sf"/>
</dbReference>
<dbReference type="InterPro" id="IPR009056">
    <property type="entry name" value="Cyt_c-like_dom"/>
</dbReference>
<evidence type="ECO:0000313" key="7">
    <source>
        <dbReference type="EMBL" id="EEF60524.1"/>
    </source>
</evidence>
<proteinExistence type="predicted"/>
<feature type="domain" description="Cytochrome c" evidence="6">
    <location>
        <begin position="72"/>
        <end position="159"/>
    </location>
</feature>
<dbReference type="Pfam" id="PF13442">
    <property type="entry name" value="Cytochrome_CBB3"/>
    <property type="match status" value="1"/>
</dbReference>
<dbReference type="RefSeq" id="WP_007415475.1">
    <property type="nucleotide sequence ID" value="NZ_ABOX02000016.1"/>
</dbReference>
<dbReference type="GO" id="GO:0046872">
    <property type="term" value="F:metal ion binding"/>
    <property type="evidence" value="ECO:0007669"/>
    <property type="project" value="UniProtKB-KW"/>
</dbReference>
<evidence type="ECO:0000259" key="6">
    <source>
        <dbReference type="PROSITE" id="PS51007"/>
    </source>
</evidence>
<comment type="caution">
    <text evidence="7">The sequence shown here is derived from an EMBL/GenBank/DDBJ whole genome shotgun (WGS) entry which is preliminary data.</text>
</comment>